<proteinExistence type="predicted"/>
<dbReference type="EMBL" id="QKWH01000002">
    <property type="protein sequence ID" value="PZR54095.1"/>
    <property type="molecule type" value="Genomic_DNA"/>
</dbReference>
<gene>
    <name evidence="2" type="ORF">DNL40_03915</name>
</gene>
<name>A0A2W5X1E9_9MICO</name>
<sequence>MGVNWTDAPQWFCSSFSRAAQGAGATAPAREIADLGDELVARWSAPDRHFHNLKHLATVLHRVDELSQETHEPDLVRLAAWYHGAVFSSDRKTTYDLKGGEQTTASAELARKELTELGMPERNVDRVAALVDSLLTHSPDPRDTDSQVLNDADLSVLAAEPQRYKEYAAAVRSEYSHIPTRDFLRARVRILERLLQRQRLFWSPMGAAWENPARQNMEAELARLLKEQRCLPPEEEPEGSDAVAEAAAPR</sequence>
<dbReference type="Gene3D" id="1.10.3210.10">
    <property type="entry name" value="Hypothetical protein af1432"/>
    <property type="match status" value="1"/>
</dbReference>
<evidence type="ECO:0008006" key="4">
    <source>
        <dbReference type="Google" id="ProtNLM"/>
    </source>
</evidence>
<keyword evidence="3" id="KW-1185">Reference proteome</keyword>
<organism evidence="2 3">
    <name type="scientific">Xylanimonas oleitrophica</name>
    <dbReference type="NCBI Taxonomy" id="2607479"/>
    <lineage>
        <taxon>Bacteria</taxon>
        <taxon>Bacillati</taxon>
        <taxon>Actinomycetota</taxon>
        <taxon>Actinomycetes</taxon>
        <taxon>Micrococcales</taxon>
        <taxon>Promicromonosporaceae</taxon>
        <taxon>Xylanimonas</taxon>
    </lineage>
</organism>
<dbReference type="InterPro" id="IPR009218">
    <property type="entry name" value="HD_phosphohydro"/>
</dbReference>
<dbReference type="SUPFAM" id="SSF109604">
    <property type="entry name" value="HD-domain/PDEase-like"/>
    <property type="match status" value="1"/>
</dbReference>
<dbReference type="Proteomes" id="UP000248783">
    <property type="component" value="Unassembled WGS sequence"/>
</dbReference>
<dbReference type="AlphaFoldDB" id="A0A2W5X1E9"/>
<evidence type="ECO:0000256" key="1">
    <source>
        <dbReference type="SAM" id="MobiDB-lite"/>
    </source>
</evidence>
<evidence type="ECO:0000313" key="2">
    <source>
        <dbReference type="EMBL" id="PZR54095.1"/>
    </source>
</evidence>
<reference evidence="2 3" key="1">
    <citation type="submission" date="2018-06" db="EMBL/GenBank/DDBJ databases">
        <title>Whole genome sequencing of a novel hydrocarbon degrading bacterial strain, PW21 isolated from oil contaminated produced water sample.</title>
        <authorList>
            <person name="Nagkirti P."/>
            <person name="Shaikh A."/>
            <person name="Gowdaman V."/>
            <person name="Engineer A.E."/>
            <person name="Dagar S."/>
            <person name="Dhakephalkar P.K."/>
        </authorList>
    </citation>
    <scope>NUCLEOTIDE SEQUENCE [LARGE SCALE GENOMIC DNA]</scope>
    <source>
        <strain evidence="2 3">PW21</strain>
    </source>
</reference>
<comment type="caution">
    <text evidence="2">The sequence shown here is derived from an EMBL/GenBank/DDBJ whole genome shotgun (WGS) entry which is preliminary data.</text>
</comment>
<evidence type="ECO:0000313" key="3">
    <source>
        <dbReference type="Proteomes" id="UP000248783"/>
    </source>
</evidence>
<feature type="region of interest" description="Disordered" evidence="1">
    <location>
        <begin position="228"/>
        <end position="250"/>
    </location>
</feature>
<dbReference type="PANTHER" id="PTHR21174:SF0">
    <property type="entry name" value="HD PHOSPHOHYDROLASE FAMILY PROTEIN-RELATED"/>
    <property type="match status" value="1"/>
</dbReference>
<protein>
    <recommendedName>
        <fullName evidence="4">Metal-dependent HD superfamily phosphohydrolase</fullName>
    </recommendedName>
</protein>
<accession>A0A2W5X1E9</accession>
<dbReference type="RefSeq" id="WP_111249952.1">
    <property type="nucleotide sequence ID" value="NZ_QKWH01000002.1"/>
</dbReference>
<dbReference type="PANTHER" id="PTHR21174">
    <property type="match status" value="1"/>
</dbReference>